<reference evidence="1 2" key="1">
    <citation type="submission" date="2016-10" db="EMBL/GenBank/DDBJ databases">
        <authorList>
            <person name="de Groot N.N."/>
        </authorList>
    </citation>
    <scope>NUCLEOTIDE SEQUENCE [LARGE SCALE GENOMIC DNA]</scope>
    <source>
        <strain evidence="1 2">Nv1</strain>
    </source>
</reference>
<dbReference type="STRING" id="1233.SAMN05216387_102239"/>
<protein>
    <recommendedName>
        <fullName evidence="3">Lipocalin-like domain-containing protein</fullName>
    </recommendedName>
</protein>
<sequence length="149" mass="16523">MMTQNPQGLQSPFPAFPAVLGSWTYRSFVNNPDISKEFNQLEFGRGELIIDQLAPGIFGGRLSFGDTYQFRLSGWSDFTLPCTVRFQGVGDTKDSYGQIYDYVGFFVPMWSNGIDQRPALLGSVVRTVPHSDGQAKAGVVSSWIAVKRD</sequence>
<name>A0A1H7IN43_9PROT</name>
<dbReference type="AlphaFoldDB" id="A0A1H7IN43"/>
<dbReference type="EMBL" id="FOBH01000002">
    <property type="protein sequence ID" value="SEK63899.1"/>
    <property type="molecule type" value="Genomic_DNA"/>
</dbReference>
<evidence type="ECO:0000313" key="2">
    <source>
        <dbReference type="Proteomes" id="UP000198620"/>
    </source>
</evidence>
<evidence type="ECO:0008006" key="3">
    <source>
        <dbReference type="Google" id="ProtNLM"/>
    </source>
</evidence>
<organism evidence="1 2">
    <name type="scientific">Nitrosovibrio tenuis</name>
    <dbReference type="NCBI Taxonomy" id="1233"/>
    <lineage>
        <taxon>Bacteria</taxon>
        <taxon>Pseudomonadati</taxon>
        <taxon>Pseudomonadota</taxon>
        <taxon>Betaproteobacteria</taxon>
        <taxon>Nitrosomonadales</taxon>
        <taxon>Nitrosomonadaceae</taxon>
        <taxon>Nitrosovibrio</taxon>
    </lineage>
</organism>
<accession>A0A1H7IN43</accession>
<dbReference type="Proteomes" id="UP000198620">
    <property type="component" value="Unassembled WGS sequence"/>
</dbReference>
<evidence type="ECO:0000313" key="1">
    <source>
        <dbReference type="EMBL" id="SEK63899.1"/>
    </source>
</evidence>
<dbReference type="RefSeq" id="WP_218141477.1">
    <property type="nucleotide sequence ID" value="NZ_FOBH01000002.1"/>
</dbReference>
<keyword evidence="2" id="KW-1185">Reference proteome</keyword>
<proteinExistence type="predicted"/>
<gene>
    <name evidence="1" type="ORF">SAMN05216387_102239</name>
</gene>